<feature type="region of interest" description="Disordered" evidence="2">
    <location>
        <begin position="34"/>
        <end position="99"/>
    </location>
</feature>
<comment type="caution">
    <text evidence="3">The sequence shown here is derived from an EMBL/GenBank/DDBJ whole genome shotgun (WGS) entry which is preliminary data.</text>
</comment>
<name>A0A0P7BAX3_9HYPO</name>
<dbReference type="OrthoDB" id="4158087at2759"/>
<proteinExistence type="predicted"/>
<keyword evidence="4" id="KW-1185">Reference proteome</keyword>
<evidence type="ECO:0000313" key="4">
    <source>
        <dbReference type="Proteomes" id="UP000050424"/>
    </source>
</evidence>
<evidence type="ECO:0008006" key="5">
    <source>
        <dbReference type="Google" id="ProtNLM"/>
    </source>
</evidence>
<protein>
    <recommendedName>
        <fullName evidence="5">Transcription factor domain-containing protein</fullName>
    </recommendedName>
</protein>
<feature type="compositionally biased region" description="Basic and acidic residues" evidence="2">
    <location>
        <begin position="51"/>
        <end position="67"/>
    </location>
</feature>
<dbReference type="STRING" id="78410.A0A0P7BAX3"/>
<reference evidence="3 4" key="1">
    <citation type="submission" date="2015-09" db="EMBL/GenBank/DDBJ databases">
        <title>Draft genome of a European isolate of the apple canker pathogen Neonectria ditissima.</title>
        <authorList>
            <person name="Gomez-Cortecero A."/>
            <person name="Harrison R.J."/>
            <person name="Armitage A.D."/>
        </authorList>
    </citation>
    <scope>NUCLEOTIDE SEQUENCE [LARGE SCALE GENOMIC DNA]</scope>
    <source>
        <strain evidence="3 4">R09/05</strain>
    </source>
</reference>
<keyword evidence="1" id="KW-0539">Nucleus</keyword>
<dbReference type="AlphaFoldDB" id="A0A0P7BAX3"/>
<organism evidence="3 4">
    <name type="scientific">Neonectria ditissima</name>
    <dbReference type="NCBI Taxonomy" id="78410"/>
    <lineage>
        <taxon>Eukaryota</taxon>
        <taxon>Fungi</taxon>
        <taxon>Dikarya</taxon>
        <taxon>Ascomycota</taxon>
        <taxon>Pezizomycotina</taxon>
        <taxon>Sordariomycetes</taxon>
        <taxon>Hypocreomycetidae</taxon>
        <taxon>Hypocreales</taxon>
        <taxon>Nectriaceae</taxon>
        <taxon>Neonectria</taxon>
    </lineage>
</organism>
<dbReference type="EMBL" id="LKCW01000025">
    <property type="protein sequence ID" value="KPM43954.1"/>
    <property type="molecule type" value="Genomic_DNA"/>
</dbReference>
<dbReference type="Pfam" id="PF11951">
    <property type="entry name" value="Fungal_trans_2"/>
    <property type="match status" value="1"/>
</dbReference>
<sequence length="354" mass="38325">MHLTSTSAMEFCFIDNNKPLDRHSQKVLRSYAMKGKNLGKSVPARGHKWRQRESETGSGQERAKSDGLTKLSGLTNAENGRLLLPKTSTPNSCNTSTTMSRPQNWFSGAELFYFTTPEPITPSSRYLIHEFFHCGLAMTGAHISRHLGRRDASLESTRHFTEAMRLLRRELSTSSTPQDSSLAVIISLAIHATLTGAADESRMHLLGLKHVVDLRPGGLAALCAGAPEVGNKVRRADLNLALMVGTPTLFGSQPSPLPATLHVVPLNGQTSSITLPDGLGDISPALQPVTRDVFALCSYAGCAQLGAFQYQDMVLSIFQRLADYAPLGGPRPSSQLDDKAGMLYIALRDVPNTA</sequence>
<evidence type="ECO:0000313" key="3">
    <source>
        <dbReference type="EMBL" id="KPM43954.1"/>
    </source>
</evidence>
<dbReference type="InterPro" id="IPR021858">
    <property type="entry name" value="Fun_TF"/>
</dbReference>
<dbReference type="PANTHER" id="PTHR37540">
    <property type="entry name" value="TRANSCRIPTION FACTOR (ACR-2), PUTATIVE-RELATED-RELATED"/>
    <property type="match status" value="1"/>
</dbReference>
<accession>A0A0P7BAX3</accession>
<gene>
    <name evidence="3" type="ORF">AK830_g2606</name>
</gene>
<evidence type="ECO:0000256" key="1">
    <source>
        <dbReference type="ARBA" id="ARBA00023242"/>
    </source>
</evidence>
<dbReference type="Proteomes" id="UP000050424">
    <property type="component" value="Unassembled WGS sequence"/>
</dbReference>
<feature type="compositionally biased region" description="Low complexity" evidence="2">
    <location>
        <begin position="87"/>
        <end position="99"/>
    </location>
</feature>
<dbReference type="PANTHER" id="PTHR37540:SF9">
    <property type="entry name" value="ZN(2)-C6 FUNGAL-TYPE DOMAIN-CONTAINING PROTEIN"/>
    <property type="match status" value="1"/>
</dbReference>
<evidence type="ECO:0000256" key="2">
    <source>
        <dbReference type="SAM" id="MobiDB-lite"/>
    </source>
</evidence>